<gene>
    <name evidence="2" type="ORF">MNOR_LOCUS34110</name>
</gene>
<evidence type="ECO:0000313" key="2">
    <source>
        <dbReference type="EMBL" id="CAL4171425.1"/>
    </source>
</evidence>
<reference evidence="2 3" key="1">
    <citation type="submission" date="2024-05" db="EMBL/GenBank/DDBJ databases">
        <authorList>
            <person name="Wallberg A."/>
        </authorList>
    </citation>
    <scope>NUCLEOTIDE SEQUENCE [LARGE SCALE GENOMIC DNA]</scope>
</reference>
<dbReference type="SUPFAM" id="SSF63712">
    <property type="entry name" value="Nicotinic receptor ligand binding domain-like"/>
    <property type="match status" value="1"/>
</dbReference>
<evidence type="ECO:0000259" key="1">
    <source>
        <dbReference type="Pfam" id="PF02931"/>
    </source>
</evidence>
<sequence>NLATECDDGSDEDNCSVIMRHPGYRSYLPPLDPKGSTLKLTPTVILTRVASINEKDMTVSLEFIVILKWRDDRFSLKHLTQKKTFLSKEDRSIIWTPDYQMSDLEGGHIHLVETEIYINTSYSVTQPNVNDLSMDKIYPGSSNDIVLQEKYTGKFTCLLELHAYPFD</sequence>
<accession>A0AAV2SAV6</accession>
<organism evidence="2 3">
    <name type="scientific">Meganyctiphanes norvegica</name>
    <name type="common">Northern krill</name>
    <name type="synonym">Thysanopoda norvegica</name>
    <dbReference type="NCBI Taxonomy" id="48144"/>
    <lineage>
        <taxon>Eukaryota</taxon>
        <taxon>Metazoa</taxon>
        <taxon>Ecdysozoa</taxon>
        <taxon>Arthropoda</taxon>
        <taxon>Crustacea</taxon>
        <taxon>Multicrustacea</taxon>
        <taxon>Malacostraca</taxon>
        <taxon>Eumalacostraca</taxon>
        <taxon>Eucarida</taxon>
        <taxon>Euphausiacea</taxon>
        <taxon>Euphausiidae</taxon>
        <taxon>Meganyctiphanes</taxon>
    </lineage>
</organism>
<dbReference type="GO" id="GO:0005230">
    <property type="term" value="F:extracellular ligand-gated monoatomic ion channel activity"/>
    <property type="evidence" value="ECO:0007669"/>
    <property type="project" value="InterPro"/>
</dbReference>
<evidence type="ECO:0000313" key="3">
    <source>
        <dbReference type="Proteomes" id="UP001497623"/>
    </source>
</evidence>
<dbReference type="Proteomes" id="UP001497623">
    <property type="component" value="Unassembled WGS sequence"/>
</dbReference>
<name>A0AAV2SAV6_MEGNR</name>
<keyword evidence="3" id="KW-1185">Reference proteome</keyword>
<dbReference type="InterPro" id="IPR036734">
    <property type="entry name" value="Neur_chan_lig-bd_sf"/>
</dbReference>
<dbReference type="AlphaFoldDB" id="A0AAV2SAV6"/>
<protein>
    <recommendedName>
        <fullName evidence="1">Neurotransmitter-gated ion-channel ligand-binding domain-containing protein</fullName>
    </recommendedName>
</protein>
<dbReference type="InterPro" id="IPR006202">
    <property type="entry name" value="Neur_chan_lig-bd"/>
</dbReference>
<dbReference type="Gene3D" id="2.70.170.10">
    <property type="entry name" value="Neurotransmitter-gated ion-channel ligand-binding domain"/>
    <property type="match status" value="1"/>
</dbReference>
<dbReference type="Pfam" id="PF02931">
    <property type="entry name" value="Neur_chan_LBD"/>
    <property type="match status" value="1"/>
</dbReference>
<feature type="domain" description="Neurotransmitter-gated ion-channel ligand-binding" evidence="1">
    <location>
        <begin position="23"/>
        <end position="167"/>
    </location>
</feature>
<proteinExistence type="predicted"/>
<dbReference type="GO" id="GO:0016020">
    <property type="term" value="C:membrane"/>
    <property type="evidence" value="ECO:0007669"/>
    <property type="project" value="InterPro"/>
</dbReference>
<comment type="caution">
    <text evidence="2">The sequence shown here is derived from an EMBL/GenBank/DDBJ whole genome shotgun (WGS) entry which is preliminary data.</text>
</comment>
<feature type="non-terminal residue" evidence="2">
    <location>
        <position position="1"/>
    </location>
</feature>
<dbReference type="EMBL" id="CAXKWB010051381">
    <property type="protein sequence ID" value="CAL4171425.1"/>
    <property type="molecule type" value="Genomic_DNA"/>
</dbReference>
<feature type="non-terminal residue" evidence="2">
    <location>
        <position position="167"/>
    </location>
</feature>